<gene>
    <name evidence="1" type="ORF">WN50_20720</name>
</gene>
<evidence type="ECO:0000313" key="1">
    <source>
        <dbReference type="EMBL" id="KKD36272.1"/>
    </source>
</evidence>
<proteinExistence type="predicted"/>
<name>A0A0F5YCC3_9CYAN</name>
<protein>
    <submittedName>
        <fullName evidence="1">Uncharacterized protein</fullName>
    </submittedName>
</protein>
<dbReference type="Proteomes" id="UP000033607">
    <property type="component" value="Unassembled WGS sequence"/>
</dbReference>
<accession>A0A0F5YCC3</accession>
<reference evidence="1 2" key="1">
    <citation type="submission" date="2015-06" db="EMBL/GenBank/DDBJ databases">
        <title>Draft genome assembly of filamentous brackish cyanobacterium Limnoraphis robusta strain CS-951.</title>
        <authorList>
            <person name="Willis A."/>
            <person name="Parks M."/>
            <person name="Burford M.A."/>
        </authorList>
    </citation>
    <scope>NUCLEOTIDE SEQUENCE [LARGE SCALE GENOMIC DNA]</scope>
    <source>
        <strain evidence="1 2">CS-951</strain>
    </source>
</reference>
<evidence type="ECO:0000313" key="2">
    <source>
        <dbReference type="Proteomes" id="UP000033607"/>
    </source>
</evidence>
<comment type="caution">
    <text evidence="1">The sequence shown here is derived from an EMBL/GenBank/DDBJ whole genome shotgun (WGS) entry which is preliminary data.</text>
</comment>
<dbReference type="OrthoDB" id="426336at2"/>
<dbReference type="AlphaFoldDB" id="A0A0F5YCC3"/>
<dbReference type="RefSeq" id="WP_046280487.1">
    <property type="nucleotide sequence ID" value="NZ_LATL02000313.1"/>
</dbReference>
<dbReference type="EMBL" id="LATL02000313">
    <property type="protein sequence ID" value="KKD36272.1"/>
    <property type="molecule type" value="Genomic_DNA"/>
</dbReference>
<sequence>MVQITIDIPDELAMRLAPFQNQLSELLTRLIAISLPEQSDSNLSQLNLTPPSTYQEILDFLISRPTSEEIINFKVSNPSQTRLQTLLQKNRDGILTPTEKSELDLYQQLDSLMGLLKVRAYVALNSKTEG</sequence>
<organism evidence="1 2">
    <name type="scientific">Limnoraphis robusta CS-951</name>
    <dbReference type="NCBI Taxonomy" id="1637645"/>
    <lineage>
        <taxon>Bacteria</taxon>
        <taxon>Bacillati</taxon>
        <taxon>Cyanobacteriota</taxon>
        <taxon>Cyanophyceae</taxon>
        <taxon>Oscillatoriophycideae</taxon>
        <taxon>Oscillatoriales</taxon>
        <taxon>Sirenicapillariaceae</taxon>
        <taxon>Limnoraphis</taxon>
    </lineage>
</organism>